<name>A0A840CL40_9RHOB</name>
<dbReference type="RefSeq" id="WP_082386653.1">
    <property type="nucleotide sequence ID" value="NZ_JACIEQ010000005.1"/>
</dbReference>
<dbReference type="CDD" id="cd03801">
    <property type="entry name" value="GT4_PimA-like"/>
    <property type="match status" value="1"/>
</dbReference>
<evidence type="ECO:0000313" key="3">
    <source>
        <dbReference type="EMBL" id="MBB4023446.1"/>
    </source>
</evidence>
<dbReference type="EMBL" id="JACIEQ010000005">
    <property type="protein sequence ID" value="MBB4023446.1"/>
    <property type="molecule type" value="Genomic_DNA"/>
</dbReference>
<organism evidence="3 4">
    <name type="scientific">Actibacterium naphthalenivorans</name>
    <dbReference type="NCBI Taxonomy" id="1614693"/>
    <lineage>
        <taxon>Bacteria</taxon>
        <taxon>Pseudomonadati</taxon>
        <taxon>Pseudomonadota</taxon>
        <taxon>Alphaproteobacteria</taxon>
        <taxon>Rhodobacterales</taxon>
        <taxon>Roseobacteraceae</taxon>
        <taxon>Actibacterium</taxon>
    </lineage>
</organism>
<feature type="domain" description="Glycosyltransferase subfamily 4-like N-terminal" evidence="2">
    <location>
        <begin position="19"/>
        <end position="150"/>
    </location>
</feature>
<keyword evidence="3" id="KW-0808">Transferase</keyword>
<dbReference type="Pfam" id="PF13579">
    <property type="entry name" value="Glyco_trans_4_4"/>
    <property type="match status" value="1"/>
</dbReference>
<reference evidence="3" key="1">
    <citation type="submission" date="2020-08" db="EMBL/GenBank/DDBJ databases">
        <title>Genomic Encyclopedia of Type Strains, Phase IV (KMG-IV): sequencing the most valuable type-strain genomes for metagenomic binning, comparative biology and taxonomic classification.</title>
        <authorList>
            <person name="Goeker M."/>
        </authorList>
    </citation>
    <scope>NUCLEOTIDE SEQUENCE [LARGE SCALE GENOMIC DNA]</scope>
    <source>
        <strain evidence="3">DSM 105040</strain>
    </source>
</reference>
<evidence type="ECO:0000259" key="1">
    <source>
        <dbReference type="Pfam" id="PF00534"/>
    </source>
</evidence>
<feature type="domain" description="Glycosyl transferase family 1" evidence="1">
    <location>
        <begin position="190"/>
        <end position="335"/>
    </location>
</feature>
<dbReference type="Gene3D" id="3.40.50.2000">
    <property type="entry name" value="Glycogen Phosphorylase B"/>
    <property type="match status" value="2"/>
</dbReference>
<accession>A0A840CL40</accession>
<dbReference type="InterPro" id="IPR028098">
    <property type="entry name" value="Glyco_trans_4-like_N"/>
</dbReference>
<proteinExistence type="predicted"/>
<evidence type="ECO:0000259" key="2">
    <source>
        <dbReference type="Pfam" id="PF13579"/>
    </source>
</evidence>
<dbReference type="PANTHER" id="PTHR12526">
    <property type="entry name" value="GLYCOSYLTRANSFERASE"/>
    <property type="match status" value="1"/>
</dbReference>
<dbReference type="Pfam" id="PF00534">
    <property type="entry name" value="Glycos_transf_1"/>
    <property type="match status" value="1"/>
</dbReference>
<keyword evidence="4" id="KW-1185">Reference proteome</keyword>
<evidence type="ECO:0000313" key="4">
    <source>
        <dbReference type="Proteomes" id="UP000585681"/>
    </source>
</evidence>
<dbReference type="AlphaFoldDB" id="A0A840CL40"/>
<dbReference type="SUPFAM" id="SSF53756">
    <property type="entry name" value="UDP-Glycosyltransferase/glycogen phosphorylase"/>
    <property type="match status" value="1"/>
</dbReference>
<dbReference type="GO" id="GO:0016757">
    <property type="term" value="F:glycosyltransferase activity"/>
    <property type="evidence" value="ECO:0007669"/>
    <property type="project" value="InterPro"/>
</dbReference>
<protein>
    <submittedName>
        <fullName evidence="3">Glycosyltransferase involved in cell wall biosynthesis</fullName>
    </submittedName>
</protein>
<comment type="caution">
    <text evidence="3">The sequence shown here is derived from an EMBL/GenBank/DDBJ whole genome shotgun (WGS) entry which is preliminary data.</text>
</comment>
<dbReference type="PANTHER" id="PTHR12526:SF630">
    <property type="entry name" value="GLYCOSYLTRANSFERASE"/>
    <property type="match status" value="1"/>
</dbReference>
<sequence length="358" mass="39735">MRSSRDRIKVLHFCETAMGGVGTYQKGLAEMDASAFDQVFLMPAKHAAIMGDESRVITYPLKKRGAMAIFAQIRAFRNLARTQRPDVAFFHSSFSLPVLLAMRVLGGLPRTIYCAHGWAALQYGESFRARVVRAIEGRLCGLADVVVNVSIHDLEVATTGNYGGRQILIENAVPPPAADVRSDLFAGEPDKLHLLFVGRFDRQKGLDILFAALRKIREKRPDIVLHVIGAAVREADQPEVPDGVDMVGWVDRRDIDSWYASADALVVPSRWEGLPLVIPEALRNGTPVITSRRCGMEQLFEEGKSGIAFEANDEALAKTLMSLNKHSLREMRANCSALYGARYSMDRLFREVAEVYAE</sequence>
<dbReference type="InterPro" id="IPR001296">
    <property type="entry name" value="Glyco_trans_1"/>
</dbReference>
<gene>
    <name evidence="3" type="ORF">GGR17_003275</name>
</gene>
<dbReference type="Proteomes" id="UP000585681">
    <property type="component" value="Unassembled WGS sequence"/>
</dbReference>